<organism evidence="2 3">
    <name type="scientific">Lentinula edodes</name>
    <name type="common">Shiitake mushroom</name>
    <name type="synonym">Lentinus edodes</name>
    <dbReference type="NCBI Taxonomy" id="5353"/>
    <lineage>
        <taxon>Eukaryota</taxon>
        <taxon>Fungi</taxon>
        <taxon>Dikarya</taxon>
        <taxon>Basidiomycota</taxon>
        <taxon>Agaricomycotina</taxon>
        <taxon>Agaricomycetes</taxon>
        <taxon>Agaricomycetidae</taxon>
        <taxon>Agaricales</taxon>
        <taxon>Marasmiineae</taxon>
        <taxon>Omphalotaceae</taxon>
        <taxon>Lentinula</taxon>
    </lineage>
</organism>
<keyword evidence="1" id="KW-1133">Transmembrane helix</keyword>
<keyword evidence="1" id="KW-0472">Membrane</keyword>
<gene>
    <name evidence="2" type="ORF">LENED_007787</name>
</gene>
<feature type="transmembrane region" description="Helical" evidence="1">
    <location>
        <begin position="21"/>
        <end position="42"/>
    </location>
</feature>
<feature type="transmembrane region" description="Helical" evidence="1">
    <location>
        <begin position="85"/>
        <end position="109"/>
    </location>
</feature>
<reference evidence="2 3" key="1">
    <citation type="submission" date="2016-08" db="EMBL/GenBank/DDBJ databases">
        <authorList>
            <consortium name="Lentinula edodes genome sequencing consortium"/>
            <person name="Sakamoto Y."/>
            <person name="Nakade K."/>
            <person name="Sato S."/>
            <person name="Yoshida Y."/>
            <person name="Miyazaki K."/>
            <person name="Natsume S."/>
            <person name="Konno N."/>
        </authorList>
    </citation>
    <scope>NUCLEOTIDE SEQUENCE [LARGE SCALE GENOMIC DNA]</scope>
    <source>
        <strain evidence="2 3">NBRC 111202</strain>
    </source>
</reference>
<keyword evidence="3" id="KW-1185">Reference proteome</keyword>
<evidence type="ECO:0000256" key="1">
    <source>
        <dbReference type="SAM" id="Phobius"/>
    </source>
</evidence>
<dbReference type="EMBL" id="BDGU01000282">
    <property type="protein sequence ID" value="GAW05900.1"/>
    <property type="molecule type" value="Genomic_DNA"/>
</dbReference>
<comment type="caution">
    <text evidence="2">The sequence shown here is derived from an EMBL/GenBank/DDBJ whole genome shotgun (WGS) entry which is preliminary data.</text>
</comment>
<sequence length="240" mass="27224">MVKRYPLHKSLSSRGIPDMEPLNLINLFALRCTLSILLVPFIHPDTHSDHCFKAFNPPVLTTRYLQKPWEYIHCSFCSHYCRLLILIYSSGVMTYISLAAFDILATSLVTNRMMQAIRGCNGFRKVARQNLSEYVLRSGVLYFGYGFPIVTRGIISDFGMSRVVTTPQIIAVVLYFVPQGWIKSSFTTFEPRHGSYRSGDFRDSTALSSATFSCLREMNESKRESIPDEASLAGHYAVHI</sequence>
<reference evidence="2 3" key="2">
    <citation type="submission" date="2017-02" db="EMBL/GenBank/DDBJ databases">
        <title>A genome survey and senescence transcriptome analysis in Lentinula edodes.</title>
        <authorList>
            <person name="Sakamoto Y."/>
            <person name="Nakade K."/>
            <person name="Sato S."/>
            <person name="Yoshida Y."/>
            <person name="Miyazaki K."/>
            <person name="Natsume S."/>
            <person name="Konno N."/>
        </authorList>
    </citation>
    <scope>NUCLEOTIDE SEQUENCE [LARGE SCALE GENOMIC DNA]</scope>
    <source>
        <strain evidence="2 3">NBRC 111202</strain>
    </source>
</reference>
<keyword evidence="1" id="KW-0812">Transmembrane</keyword>
<dbReference type="AlphaFoldDB" id="A0A1Q3EFC1"/>
<accession>A0A1Q3EFC1</accession>
<dbReference type="Proteomes" id="UP000188533">
    <property type="component" value="Unassembled WGS sequence"/>
</dbReference>
<protein>
    <submittedName>
        <fullName evidence="2">Uncharacterized protein</fullName>
    </submittedName>
</protein>
<name>A0A1Q3EFC1_LENED</name>
<evidence type="ECO:0000313" key="3">
    <source>
        <dbReference type="Proteomes" id="UP000188533"/>
    </source>
</evidence>
<proteinExistence type="predicted"/>
<evidence type="ECO:0000313" key="2">
    <source>
        <dbReference type="EMBL" id="GAW05900.1"/>
    </source>
</evidence>